<keyword evidence="3" id="KW-1185">Reference proteome</keyword>
<keyword evidence="1" id="KW-0472">Membrane</keyword>
<proteinExistence type="predicted"/>
<evidence type="ECO:0000256" key="1">
    <source>
        <dbReference type="SAM" id="Phobius"/>
    </source>
</evidence>
<keyword evidence="1" id="KW-1133">Transmembrane helix</keyword>
<dbReference type="RefSeq" id="WP_407864378.1">
    <property type="nucleotide sequence ID" value="NZ_BAAFZP010000001.1"/>
</dbReference>
<accession>A0ABQ0GY33</accession>
<feature type="transmembrane region" description="Helical" evidence="1">
    <location>
        <begin position="48"/>
        <end position="70"/>
    </location>
</feature>
<feature type="transmembrane region" description="Helical" evidence="1">
    <location>
        <begin position="142"/>
        <end position="160"/>
    </location>
</feature>
<feature type="transmembrane region" description="Helical" evidence="1">
    <location>
        <begin position="77"/>
        <end position="97"/>
    </location>
</feature>
<evidence type="ECO:0000313" key="3">
    <source>
        <dbReference type="Proteomes" id="UP001628091"/>
    </source>
</evidence>
<reference evidence="2 3" key="1">
    <citation type="submission" date="2024-10" db="EMBL/GenBank/DDBJ databases">
        <title>Isolation, draft genome sequencing and identification of Phyllobacterium sp. NSA23, isolated from leaf soil.</title>
        <authorList>
            <person name="Akita H."/>
        </authorList>
    </citation>
    <scope>NUCLEOTIDE SEQUENCE [LARGE SCALE GENOMIC DNA]</scope>
    <source>
        <strain evidence="2 3">NSA23</strain>
    </source>
</reference>
<comment type="caution">
    <text evidence="2">The sequence shown here is derived from an EMBL/GenBank/DDBJ whole genome shotgun (WGS) entry which is preliminary data.</text>
</comment>
<evidence type="ECO:0000313" key="2">
    <source>
        <dbReference type="EMBL" id="GAB1581573.1"/>
    </source>
</evidence>
<gene>
    <name evidence="2" type="ORF">PPNSA23_15160</name>
</gene>
<dbReference type="Proteomes" id="UP001628091">
    <property type="component" value="Unassembled WGS sequence"/>
</dbReference>
<keyword evidence="1" id="KW-0812">Transmembrane</keyword>
<protein>
    <submittedName>
        <fullName evidence="2">DUF1772 domain-containing protein</fullName>
    </submittedName>
</protein>
<sequence>MVDAFHVFALLLLAVAMALSLAHALELPGKMRLPKETYLAVQQIYHPGFTYGGFSEIGGMMALAVLLFLVPFGAERFWWLFASLVLLAAAHLTYWLFTHPVNDFWLKDMGLKGASGLFFSVRAGNGTGDWTQLRDVWEYSHVARAVLAMLSFIAAAVALAR</sequence>
<name>A0ABQ0GY33_9HYPH</name>
<dbReference type="EMBL" id="BAAFZP010000001">
    <property type="protein sequence ID" value="GAB1581573.1"/>
    <property type="molecule type" value="Genomic_DNA"/>
</dbReference>
<organism evidence="2 3">
    <name type="scientific">Phyllobacterium phragmitis</name>
    <dbReference type="NCBI Taxonomy" id="2670329"/>
    <lineage>
        <taxon>Bacteria</taxon>
        <taxon>Pseudomonadati</taxon>
        <taxon>Pseudomonadota</taxon>
        <taxon>Alphaproteobacteria</taxon>
        <taxon>Hyphomicrobiales</taxon>
        <taxon>Phyllobacteriaceae</taxon>
        <taxon>Phyllobacterium</taxon>
    </lineage>
</organism>